<evidence type="ECO:0000256" key="12">
    <source>
        <dbReference type="SAM" id="Phobius"/>
    </source>
</evidence>
<feature type="transmembrane region" description="Helical" evidence="12">
    <location>
        <begin position="114"/>
        <end position="138"/>
    </location>
</feature>
<proteinExistence type="inferred from homology"/>
<gene>
    <name evidence="15" type="ORF">DFR26_0660</name>
</gene>
<protein>
    <recommendedName>
        <fullName evidence="4">histidine kinase</fullName>
        <ecNumber evidence="4">2.7.13.3</ecNumber>
    </recommendedName>
</protein>
<dbReference type="Pfam" id="PF02518">
    <property type="entry name" value="HATPase_c"/>
    <property type="match status" value="1"/>
</dbReference>
<dbReference type="CDD" id="cd00082">
    <property type="entry name" value="HisKA"/>
    <property type="match status" value="1"/>
</dbReference>
<dbReference type="InterPro" id="IPR035965">
    <property type="entry name" value="PAS-like_dom_sf"/>
</dbReference>
<dbReference type="PROSITE" id="PS50110">
    <property type="entry name" value="RESPONSE_REGULATORY"/>
    <property type="match status" value="1"/>
</dbReference>
<feature type="transmembrane region" description="Helical" evidence="12">
    <location>
        <begin position="274"/>
        <end position="297"/>
    </location>
</feature>
<dbReference type="Gene3D" id="3.30.450.20">
    <property type="entry name" value="PAS domain"/>
    <property type="match status" value="1"/>
</dbReference>
<feature type="modified residue" description="4-aspartylphosphate" evidence="11">
    <location>
        <position position="1092"/>
    </location>
</feature>
<dbReference type="Pfam" id="PF00512">
    <property type="entry name" value="HisKA"/>
    <property type="match status" value="1"/>
</dbReference>
<dbReference type="InterPro" id="IPR004358">
    <property type="entry name" value="Sig_transdc_His_kin-like_C"/>
</dbReference>
<evidence type="ECO:0000256" key="10">
    <source>
        <dbReference type="ARBA" id="ARBA00023136"/>
    </source>
</evidence>
<comment type="caution">
    <text evidence="15">The sequence shown here is derived from an EMBL/GenBank/DDBJ whole genome shotgun (WGS) entry which is preliminary data.</text>
</comment>
<feature type="transmembrane region" description="Helical" evidence="12">
    <location>
        <begin position="6"/>
        <end position="25"/>
    </location>
</feature>
<dbReference type="InterPro" id="IPR000014">
    <property type="entry name" value="PAS"/>
</dbReference>
<dbReference type="CDD" id="cd00075">
    <property type="entry name" value="HATPase"/>
    <property type="match status" value="1"/>
</dbReference>
<keyword evidence="10 12" id="KW-0472">Membrane</keyword>
<dbReference type="GO" id="GO:0000155">
    <property type="term" value="F:phosphorelay sensor kinase activity"/>
    <property type="evidence" value="ECO:0007669"/>
    <property type="project" value="InterPro"/>
</dbReference>
<dbReference type="Gene3D" id="1.10.287.130">
    <property type="match status" value="1"/>
</dbReference>
<feature type="transmembrane region" description="Helical" evidence="12">
    <location>
        <begin position="37"/>
        <end position="54"/>
    </location>
</feature>
<feature type="transmembrane region" description="Helical" evidence="12">
    <location>
        <begin position="431"/>
        <end position="453"/>
    </location>
</feature>
<dbReference type="SMART" id="SM00388">
    <property type="entry name" value="HisKA"/>
    <property type="match status" value="1"/>
</dbReference>
<dbReference type="InterPro" id="IPR011006">
    <property type="entry name" value="CheY-like_superfamily"/>
</dbReference>
<dbReference type="SUPFAM" id="SSF55874">
    <property type="entry name" value="ATPase domain of HSP90 chaperone/DNA topoisomerase II/histidine kinase"/>
    <property type="match status" value="1"/>
</dbReference>
<evidence type="ECO:0000256" key="7">
    <source>
        <dbReference type="ARBA" id="ARBA00022692"/>
    </source>
</evidence>
<comment type="similarity">
    <text evidence="3">Belongs to the sodium:solute symporter (SSF) (TC 2.A.21) family.</text>
</comment>
<feature type="transmembrane region" description="Helical" evidence="12">
    <location>
        <begin position="187"/>
        <end position="213"/>
    </location>
</feature>
<comment type="subcellular location">
    <subcellularLocation>
        <location evidence="2">Membrane</location>
        <topology evidence="2">Multi-pass membrane protein</topology>
    </subcellularLocation>
</comment>
<dbReference type="SUPFAM" id="SSF47384">
    <property type="entry name" value="Homodimeric domain of signal transducing histidine kinase"/>
    <property type="match status" value="1"/>
</dbReference>
<evidence type="ECO:0000256" key="6">
    <source>
        <dbReference type="ARBA" id="ARBA00022679"/>
    </source>
</evidence>
<dbReference type="PROSITE" id="PS50283">
    <property type="entry name" value="NA_SOLUT_SYMP_3"/>
    <property type="match status" value="1"/>
</dbReference>
<keyword evidence="6" id="KW-0808">Transferase</keyword>
<dbReference type="PANTHER" id="PTHR43047">
    <property type="entry name" value="TWO-COMPONENT HISTIDINE PROTEIN KINASE"/>
    <property type="match status" value="1"/>
</dbReference>
<feature type="transmembrane region" description="Helical" evidence="12">
    <location>
        <begin position="66"/>
        <end position="85"/>
    </location>
</feature>
<dbReference type="EC" id="2.7.13.3" evidence="4"/>
<dbReference type="Proteomes" id="UP000256774">
    <property type="component" value="Unassembled WGS sequence"/>
</dbReference>
<dbReference type="Pfam" id="PF12860">
    <property type="entry name" value="PAS_7"/>
    <property type="match status" value="1"/>
</dbReference>
<feature type="domain" description="Response regulatory" evidence="14">
    <location>
        <begin position="1043"/>
        <end position="1154"/>
    </location>
</feature>
<sequence>MPQWLLPLVSVLYVSLLFAVAYWGDHHSPRLSPRQQGIIYSLTLAVYCTSWTFYGAVGATVTSGWGYLPIYLGPLLFIVFARGLMERLVLISKAQSITSIADFISARYGKAQHLAAAVALIAVIGALPYIALQLKAVAMSVNVLSDAGLSSPFPTSDTALWISFVLAALAILFGTRQIDATEHHQGLMLAVALESVVKLFALLAVGVFALVQLDALPSGWLNDPALDQLARPSALPQGFLAQVLLAFLAMVCLPRQFHVGVVECNDVSHVRQSHGWFGGYLLLISVAVLPIAAMAMLDPGLAAIHPDIAVLALPLASNNEALAVLAFLGGFSAAAGMVIVASVALSTMVTNDLIVPLLLRSRRFGQRLALRLLLIRRLSIVGLSLLGYGYYRVIEEFSQLAAVGLLAFSAVAQFAPALLAGLFWRGGSRQGVMVGLIAGTGVWAYTLMIPALLPAMGFDSSWLSDGPFGLSWLQPQALFYLAGWDPLTHGVFWSLLVNISCFVVVSLRFRPGISEQLESSYFLDPFTSPSQQLPTEEWQRLPLRELHALASRIMGEDSTNQAFEQFARGRGQVLDLRRSASRAWVQFTERLLAGAMGAASSRAILTTALRGSGLEIGQVVALLDQSSQLQRFNRGVLTTMMEHIEQGISVVDADMRLMAWNRRYLELFDYPEGMVYAGCPVANLIRYNAEQGECGPGVVDAHVERRIRHMREGSPHVFERVRADGQVLEMRGRPVPGGGFVTTFADITHFKRAERTLADAKIELEARVALRTAELQTALAAQEQAKRLAIEANQSKTRFLAAASHDILQPMNAARLFSSALNQHPALTGEVGTLAQQLDSSLRGAEELLSALLDISRLDAGALLPHPEAIALDTLLRELVEQVQPLAAQRGLNLRLRLPQQAVWVSSDRQWLRRIIQNLLSNALRYTRNGGVLVGLRSCDDGSGWRLDVRDTGPGVPIGKQASIFEEFQRGGEASPWGEKGLGLGLAIVDRMVRLLGHRIGLRSKDGRGACFSVWMSRCDPKQRASTPTQLPTTSAGSLEQLVVLCIDNEPDILAGMQALLGRWGCTVVVASNGIDAHAQLLQHQPQVILADYHLADGEDGLDLLLTLVPGRVGALVTADHSDETANAVRAAGLGLLRKPLKPAALRAFLAASVQAL</sequence>
<feature type="transmembrane region" description="Helical" evidence="12">
    <location>
        <begin position="321"/>
        <end position="347"/>
    </location>
</feature>
<evidence type="ECO:0000259" key="14">
    <source>
        <dbReference type="PROSITE" id="PS50110"/>
    </source>
</evidence>
<dbReference type="GO" id="GO:0009927">
    <property type="term" value="F:histidine phosphotransfer kinase activity"/>
    <property type="evidence" value="ECO:0007669"/>
    <property type="project" value="TreeGrafter"/>
</dbReference>
<feature type="transmembrane region" description="Helical" evidence="12">
    <location>
        <begin position="158"/>
        <end position="175"/>
    </location>
</feature>
<keyword evidence="9 12" id="KW-1133">Transmembrane helix</keyword>
<feature type="domain" description="Histidine kinase" evidence="13">
    <location>
        <begin position="802"/>
        <end position="1020"/>
    </location>
</feature>
<evidence type="ECO:0000256" key="4">
    <source>
        <dbReference type="ARBA" id="ARBA00012438"/>
    </source>
</evidence>
<dbReference type="RefSeq" id="WP_116207492.1">
    <property type="nucleotide sequence ID" value="NZ_QUNR01000001.1"/>
</dbReference>
<dbReference type="Pfam" id="PF00072">
    <property type="entry name" value="Response_reg"/>
    <property type="match status" value="1"/>
</dbReference>
<dbReference type="CDD" id="cd10322">
    <property type="entry name" value="SLC5sbd"/>
    <property type="match status" value="1"/>
</dbReference>
<dbReference type="EMBL" id="QUNR01000001">
    <property type="protein sequence ID" value="REH40459.1"/>
    <property type="molecule type" value="Genomic_DNA"/>
</dbReference>
<feature type="transmembrane region" description="Helical" evidence="12">
    <location>
        <begin position="368"/>
        <end position="391"/>
    </location>
</feature>
<name>A0A3E0H9T3_9GAMM</name>
<dbReference type="PROSITE" id="PS50109">
    <property type="entry name" value="HIS_KIN"/>
    <property type="match status" value="1"/>
</dbReference>
<dbReference type="InterPro" id="IPR003661">
    <property type="entry name" value="HisK_dim/P_dom"/>
</dbReference>
<dbReference type="FunFam" id="3.30.565.10:FF:000049">
    <property type="entry name" value="Two-component sensor histidine kinase"/>
    <property type="match status" value="1"/>
</dbReference>
<dbReference type="PANTHER" id="PTHR43047:SF9">
    <property type="entry name" value="HISTIDINE KINASE"/>
    <property type="match status" value="1"/>
</dbReference>
<keyword evidence="16" id="KW-1185">Reference proteome</keyword>
<evidence type="ECO:0000256" key="2">
    <source>
        <dbReference type="ARBA" id="ARBA00004141"/>
    </source>
</evidence>
<dbReference type="InterPro" id="IPR036097">
    <property type="entry name" value="HisK_dim/P_sf"/>
</dbReference>
<dbReference type="SUPFAM" id="SSF55785">
    <property type="entry name" value="PYP-like sensor domain (PAS domain)"/>
    <property type="match status" value="1"/>
</dbReference>
<dbReference type="InterPro" id="IPR038377">
    <property type="entry name" value="Na/Glc_symporter_sf"/>
</dbReference>
<dbReference type="Gene3D" id="1.20.1730.10">
    <property type="entry name" value="Sodium/glucose cotransporter"/>
    <property type="match status" value="1"/>
</dbReference>
<dbReference type="InterPro" id="IPR001789">
    <property type="entry name" value="Sig_transdc_resp-reg_receiver"/>
</dbReference>
<dbReference type="AlphaFoldDB" id="A0A3E0H9T3"/>
<evidence type="ECO:0000313" key="16">
    <source>
        <dbReference type="Proteomes" id="UP000256774"/>
    </source>
</evidence>
<keyword evidence="8" id="KW-0418">Kinase</keyword>
<evidence type="ECO:0000256" key="9">
    <source>
        <dbReference type="ARBA" id="ARBA00022989"/>
    </source>
</evidence>
<evidence type="ECO:0000256" key="5">
    <source>
        <dbReference type="ARBA" id="ARBA00022553"/>
    </source>
</evidence>
<dbReference type="OrthoDB" id="9764438at2"/>
<evidence type="ECO:0000313" key="15">
    <source>
        <dbReference type="EMBL" id="REH40459.1"/>
    </source>
</evidence>
<dbReference type="CDD" id="cd00130">
    <property type="entry name" value="PAS"/>
    <property type="match status" value="1"/>
</dbReference>
<dbReference type="SUPFAM" id="SSF52172">
    <property type="entry name" value="CheY-like"/>
    <property type="match status" value="1"/>
</dbReference>
<evidence type="ECO:0000256" key="1">
    <source>
        <dbReference type="ARBA" id="ARBA00000085"/>
    </source>
</evidence>
<comment type="catalytic activity">
    <reaction evidence="1">
        <text>ATP + protein L-histidine = ADP + protein N-phospho-L-histidine.</text>
        <dbReference type="EC" id="2.7.13.3"/>
    </reaction>
</comment>
<dbReference type="InterPro" id="IPR036890">
    <property type="entry name" value="HATPase_C_sf"/>
</dbReference>
<evidence type="ECO:0000256" key="8">
    <source>
        <dbReference type="ARBA" id="ARBA00022777"/>
    </source>
</evidence>
<dbReference type="InterPro" id="IPR001734">
    <property type="entry name" value="Na/solute_symporter"/>
</dbReference>
<keyword evidence="7 12" id="KW-0812">Transmembrane</keyword>
<feature type="transmembrane region" description="Helical" evidence="12">
    <location>
        <begin position="397"/>
        <end position="424"/>
    </location>
</feature>
<dbReference type="SMART" id="SM00387">
    <property type="entry name" value="HATPase_c"/>
    <property type="match status" value="1"/>
</dbReference>
<evidence type="ECO:0000256" key="3">
    <source>
        <dbReference type="ARBA" id="ARBA00006434"/>
    </source>
</evidence>
<evidence type="ECO:0000259" key="13">
    <source>
        <dbReference type="PROSITE" id="PS50109"/>
    </source>
</evidence>
<accession>A0A3E0H9T3</accession>
<dbReference type="GO" id="GO:0005886">
    <property type="term" value="C:plasma membrane"/>
    <property type="evidence" value="ECO:0007669"/>
    <property type="project" value="TreeGrafter"/>
</dbReference>
<evidence type="ECO:0000256" key="11">
    <source>
        <dbReference type="PROSITE-ProRule" id="PRU00169"/>
    </source>
</evidence>
<reference evidence="15 16" key="1">
    <citation type="submission" date="2018-08" db="EMBL/GenBank/DDBJ databases">
        <title>Genomic Encyclopedia of Type Strains, Phase IV (KMG-IV): sequencing the most valuable type-strain genomes for metagenomic binning, comparative biology and taxonomic classification.</title>
        <authorList>
            <person name="Goeker M."/>
        </authorList>
    </citation>
    <scope>NUCLEOTIDE SEQUENCE [LARGE SCALE GENOMIC DNA]</scope>
    <source>
        <strain evidence="15 16">DSM 26022</strain>
    </source>
</reference>
<dbReference type="SMART" id="SM00448">
    <property type="entry name" value="REC"/>
    <property type="match status" value="1"/>
</dbReference>
<dbReference type="Gene3D" id="3.30.565.10">
    <property type="entry name" value="Histidine kinase-like ATPase, C-terminal domain"/>
    <property type="match status" value="1"/>
</dbReference>
<organism evidence="15 16">
    <name type="scientific">Paraperlucidibaca baekdonensis</name>
    <dbReference type="NCBI Taxonomy" id="748120"/>
    <lineage>
        <taxon>Bacteria</taxon>
        <taxon>Pseudomonadati</taxon>
        <taxon>Pseudomonadota</taxon>
        <taxon>Gammaproteobacteria</taxon>
        <taxon>Moraxellales</taxon>
        <taxon>Moraxellaceae</taxon>
        <taxon>Paraperlucidibaca</taxon>
    </lineage>
</organism>
<feature type="transmembrane region" description="Helical" evidence="12">
    <location>
        <begin position="233"/>
        <end position="253"/>
    </location>
</feature>
<dbReference type="Gene3D" id="3.40.50.2300">
    <property type="match status" value="1"/>
</dbReference>
<dbReference type="GO" id="GO:0022857">
    <property type="term" value="F:transmembrane transporter activity"/>
    <property type="evidence" value="ECO:0007669"/>
    <property type="project" value="InterPro"/>
</dbReference>
<dbReference type="InterPro" id="IPR003594">
    <property type="entry name" value="HATPase_dom"/>
</dbReference>
<dbReference type="PRINTS" id="PR00344">
    <property type="entry name" value="BCTRLSENSOR"/>
</dbReference>
<keyword evidence="5 11" id="KW-0597">Phosphoprotein</keyword>
<dbReference type="InterPro" id="IPR005467">
    <property type="entry name" value="His_kinase_dom"/>
</dbReference>
<dbReference type="CDD" id="cd00156">
    <property type="entry name" value="REC"/>
    <property type="match status" value="1"/>
</dbReference>